<feature type="region of interest" description="Disordered" evidence="1">
    <location>
        <begin position="252"/>
        <end position="290"/>
    </location>
</feature>
<dbReference type="Proteomes" id="UP000004750">
    <property type="component" value="Unassembled WGS sequence"/>
</dbReference>
<feature type="region of interest" description="Disordered" evidence="1">
    <location>
        <begin position="83"/>
        <end position="116"/>
    </location>
</feature>
<evidence type="ECO:0000256" key="1">
    <source>
        <dbReference type="SAM" id="MobiDB-lite"/>
    </source>
</evidence>
<protein>
    <recommendedName>
        <fullName evidence="4">SGNH hydrolase-type esterase domain-containing protein</fullName>
    </recommendedName>
</protein>
<dbReference type="InterPro" id="IPR007407">
    <property type="entry name" value="DUF459"/>
</dbReference>
<feature type="compositionally biased region" description="Acidic residues" evidence="1">
    <location>
        <begin position="258"/>
        <end position="276"/>
    </location>
</feature>
<dbReference type="CDD" id="cd01829">
    <property type="entry name" value="SGNH_hydrolase_peri2"/>
    <property type="match status" value="1"/>
</dbReference>
<gene>
    <name evidence="2" type="ORF">HMPREF9080_00420</name>
</gene>
<sequence>MPTRILKILATLSTTFILALWLMQHGIEQYWQQTYYRASPLAGLQHFAVWRSGDRLKHALYTLLGAGNSAPHEPVTIPKTVAAPKPQPAPAVAAEPAAKNPAPAAAPITPPEPDLPAPEDNNRALWAAATLIELPAITTGTYTSQYDPLTLARLRPLADESVAEDDSAQPLVADSAETLAEQEDDGDWRHHLATALAHTHPIYARTYLANNDGGHTSIINSTPIHTFDTPATNPAPGLLDLVIPGATAAPTLPLVWQDGDDDSNDDTDPPAADDDNQTAAQTAAPSGPIQLGADDRVLLIGDSMMKSLAPHIQRELLSRYHIKSMNHGKPSSGLRYPDYYNWPKNLATLLDENPDVRLIVVMLGANDPQNTPNPAAPAENLHFGTPEWETYYRGEIRKILTTAAAHNVKTLWIGPPLMKSPKYSNKISYLDGLIADEVEKANQHYQNTNRLFAQADGSYTTYLPDERGKPVAVRKSDGIHFTTQGEKILTQHVLARINP</sequence>
<dbReference type="EMBL" id="AGCM01000022">
    <property type="protein sequence ID" value="EHM55758.1"/>
    <property type="molecule type" value="Genomic_DNA"/>
</dbReference>
<dbReference type="HOGENOM" id="CLU_545959_0_0_6"/>
<feature type="compositionally biased region" description="Low complexity" evidence="1">
    <location>
        <begin position="83"/>
        <end position="107"/>
    </location>
</feature>
<evidence type="ECO:0008006" key="4">
    <source>
        <dbReference type="Google" id="ProtNLM"/>
    </source>
</evidence>
<dbReference type="AlphaFoldDB" id="G9ZCE3"/>
<evidence type="ECO:0000313" key="3">
    <source>
        <dbReference type="Proteomes" id="UP000004750"/>
    </source>
</evidence>
<evidence type="ECO:0000313" key="2">
    <source>
        <dbReference type="EMBL" id="EHM55758.1"/>
    </source>
</evidence>
<accession>G9ZCE3</accession>
<dbReference type="GO" id="GO:0016788">
    <property type="term" value="F:hydrolase activity, acting on ester bonds"/>
    <property type="evidence" value="ECO:0007669"/>
    <property type="project" value="UniProtKB-ARBA"/>
</dbReference>
<dbReference type="RefSeq" id="WP_006984446.1">
    <property type="nucleotide sequence ID" value="NZ_JH417892.1"/>
</dbReference>
<reference evidence="2 3" key="1">
    <citation type="submission" date="2011-08" db="EMBL/GenBank/DDBJ databases">
        <authorList>
            <person name="Weinstock G."/>
            <person name="Sodergren E."/>
            <person name="Clifton S."/>
            <person name="Fulton L."/>
            <person name="Fulton B."/>
            <person name="Courtney L."/>
            <person name="Fronick C."/>
            <person name="Harrison M."/>
            <person name="Strong C."/>
            <person name="Farmer C."/>
            <person name="Delahaunty K."/>
            <person name="Markovic C."/>
            <person name="Hall O."/>
            <person name="Minx P."/>
            <person name="Tomlinson C."/>
            <person name="Mitreva M."/>
            <person name="Hou S."/>
            <person name="Chen J."/>
            <person name="Wollam A."/>
            <person name="Pepin K.H."/>
            <person name="Johnson M."/>
            <person name="Bhonagiri V."/>
            <person name="Zhang X."/>
            <person name="Suruliraj S."/>
            <person name="Warren W."/>
            <person name="Chinwalla A."/>
            <person name="Mardis E.R."/>
            <person name="Wilson R.K."/>
        </authorList>
    </citation>
    <scope>NUCLEOTIDE SEQUENCE [LARGE SCALE GENOMIC DNA]</scope>
    <source>
        <strain evidence="2 3">F0432</strain>
    </source>
</reference>
<dbReference type="Gene3D" id="3.40.50.1110">
    <property type="entry name" value="SGNH hydrolase"/>
    <property type="match status" value="1"/>
</dbReference>
<proteinExistence type="predicted"/>
<organism evidence="2 3">
    <name type="scientific">Cardiobacterium valvarum F0432</name>
    <dbReference type="NCBI Taxonomy" id="797473"/>
    <lineage>
        <taxon>Bacteria</taxon>
        <taxon>Pseudomonadati</taxon>
        <taxon>Pseudomonadota</taxon>
        <taxon>Gammaproteobacteria</taxon>
        <taxon>Cardiobacteriales</taxon>
        <taxon>Cardiobacteriaceae</taxon>
        <taxon>Cardiobacterium</taxon>
    </lineage>
</organism>
<comment type="caution">
    <text evidence="2">The sequence shown here is derived from an EMBL/GenBank/DDBJ whole genome shotgun (WGS) entry which is preliminary data.</text>
</comment>
<name>G9ZCE3_9GAMM</name>
<dbReference type="STRING" id="797473.HMPREF9080_00420"/>
<dbReference type="SUPFAM" id="SSF52266">
    <property type="entry name" value="SGNH hydrolase"/>
    <property type="match status" value="1"/>
</dbReference>
<dbReference type="Pfam" id="PF04311">
    <property type="entry name" value="DUF459"/>
    <property type="match status" value="1"/>
</dbReference>
<dbReference type="InterPro" id="IPR036514">
    <property type="entry name" value="SGNH_hydro_sf"/>
</dbReference>